<evidence type="ECO:0000313" key="2">
    <source>
        <dbReference type="Proteomes" id="UP000289738"/>
    </source>
</evidence>
<name>A0A444Z3B6_ARAHY</name>
<reference evidence="1 2" key="1">
    <citation type="submission" date="2019-01" db="EMBL/GenBank/DDBJ databases">
        <title>Sequencing of cultivated peanut Arachis hypogaea provides insights into genome evolution and oil improvement.</title>
        <authorList>
            <person name="Chen X."/>
        </authorList>
    </citation>
    <scope>NUCLEOTIDE SEQUENCE [LARGE SCALE GENOMIC DNA]</scope>
    <source>
        <strain evidence="2">cv. Fuhuasheng</strain>
        <tissue evidence="1">Leaves</tissue>
    </source>
</reference>
<accession>A0A444Z3B6</accession>
<organism evidence="1 2">
    <name type="scientific">Arachis hypogaea</name>
    <name type="common">Peanut</name>
    <dbReference type="NCBI Taxonomy" id="3818"/>
    <lineage>
        <taxon>Eukaryota</taxon>
        <taxon>Viridiplantae</taxon>
        <taxon>Streptophyta</taxon>
        <taxon>Embryophyta</taxon>
        <taxon>Tracheophyta</taxon>
        <taxon>Spermatophyta</taxon>
        <taxon>Magnoliopsida</taxon>
        <taxon>eudicotyledons</taxon>
        <taxon>Gunneridae</taxon>
        <taxon>Pentapetalae</taxon>
        <taxon>rosids</taxon>
        <taxon>fabids</taxon>
        <taxon>Fabales</taxon>
        <taxon>Fabaceae</taxon>
        <taxon>Papilionoideae</taxon>
        <taxon>50 kb inversion clade</taxon>
        <taxon>dalbergioids sensu lato</taxon>
        <taxon>Dalbergieae</taxon>
        <taxon>Pterocarpus clade</taxon>
        <taxon>Arachis</taxon>
    </lineage>
</organism>
<proteinExistence type="predicted"/>
<sequence>MNTKFSVIADDEFAVGMEFNSKNAVVTTMKDYTIHRSVDYRHDPQEVPCWVIRRCNDSHIYTKATISQDYSKLNSNTIAEVIKPLVEADPIFEDESRIRHALLAFTRMGLNEVFEVCEMLSGLEYAIDLRGPDSMSTCICMLCESTARLASVGS</sequence>
<dbReference type="AlphaFoldDB" id="A0A444Z3B6"/>
<keyword evidence="2" id="KW-1185">Reference proteome</keyword>
<protein>
    <submittedName>
        <fullName evidence="1">Uncharacterized protein</fullName>
    </submittedName>
</protein>
<dbReference type="EMBL" id="SDMP01000015">
    <property type="protein sequence ID" value="RYR08683.1"/>
    <property type="molecule type" value="Genomic_DNA"/>
</dbReference>
<comment type="caution">
    <text evidence="1">The sequence shown here is derived from an EMBL/GenBank/DDBJ whole genome shotgun (WGS) entry which is preliminary data.</text>
</comment>
<gene>
    <name evidence="1" type="ORF">Ahy_B05g076492</name>
</gene>
<dbReference type="Proteomes" id="UP000289738">
    <property type="component" value="Chromosome B05"/>
</dbReference>
<evidence type="ECO:0000313" key="1">
    <source>
        <dbReference type="EMBL" id="RYR08683.1"/>
    </source>
</evidence>